<evidence type="ECO:0000313" key="4">
    <source>
        <dbReference type="Proteomes" id="UP000037822"/>
    </source>
</evidence>
<dbReference type="InterPro" id="IPR036249">
    <property type="entry name" value="Thioredoxin-like_sf"/>
</dbReference>
<keyword evidence="4" id="KW-1185">Reference proteome</keyword>
<dbReference type="AlphaFoldDB" id="A0A0N0M9L0"/>
<evidence type="ECO:0000259" key="2">
    <source>
        <dbReference type="PROSITE" id="PS51352"/>
    </source>
</evidence>
<dbReference type="OrthoDB" id="9780340at2"/>
<dbReference type="SUPFAM" id="SSF52833">
    <property type="entry name" value="Thioredoxin-like"/>
    <property type="match status" value="1"/>
</dbReference>
<dbReference type="PATRIC" id="fig|1526658.3.peg.1978"/>
<comment type="function">
    <text evidence="1">May be required for disulfide bond formation in some proteins.</text>
</comment>
<dbReference type="Gene3D" id="3.40.30.10">
    <property type="entry name" value="Glutaredoxin"/>
    <property type="match status" value="1"/>
</dbReference>
<protein>
    <submittedName>
        <fullName evidence="3">DSBA oxidoreductase</fullName>
    </submittedName>
</protein>
<dbReference type="EMBL" id="LGSZ01000054">
    <property type="protein sequence ID" value="KPH78360.1"/>
    <property type="molecule type" value="Genomic_DNA"/>
</dbReference>
<feature type="domain" description="Thioredoxin" evidence="2">
    <location>
        <begin position="27"/>
        <end position="217"/>
    </location>
</feature>
<proteinExistence type="predicted"/>
<dbReference type="InterPro" id="IPR012336">
    <property type="entry name" value="Thioredoxin-like_fold"/>
</dbReference>
<reference evidence="3 4" key="1">
    <citation type="submission" date="2015-07" db="EMBL/GenBank/DDBJ databases">
        <title>Whole genome sequencing of Bosea vaviloviae isolated from cave pool.</title>
        <authorList>
            <person name="Tan N.E.H."/>
            <person name="Lee Y.P."/>
            <person name="Gan H.M."/>
            <person name="Barton H."/>
            <person name="Savka M.A."/>
        </authorList>
    </citation>
    <scope>NUCLEOTIDE SEQUENCE [LARGE SCALE GENOMIC DNA]</scope>
    <source>
        <strain evidence="3 4">SD260</strain>
    </source>
</reference>
<dbReference type="Pfam" id="PF13462">
    <property type="entry name" value="Thioredoxin_4"/>
    <property type="match status" value="1"/>
</dbReference>
<dbReference type="Proteomes" id="UP000037822">
    <property type="component" value="Unassembled WGS sequence"/>
</dbReference>
<dbReference type="RefSeq" id="WP_054211108.1">
    <property type="nucleotide sequence ID" value="NZ_LGSZ01000054.1"/>
</dbReference>
<gene>
    <name evidence="3" type="ORF">AE618_21475</name>
</gene>
<name>A0A0N0M9L0_9HYPH</name>
<sequence>MNRRAIVVLTGVSALALFSGATVFHKNEQAKRARAIAASRTEALVRDHSPVIGPASAPVTIVEFFDPSCEACRAFYPPLKQILALFPNDARLVIRYAAFHEGSDQAVKILEAARLQGKFEPVLAALLEFQPEWADHDKPDLEKAWARAKDAGLDIERGKRDAARPDFQTTLEKDAVDVKALEVTRTPTFFVNGQPLTEFGPRPLYEMVKREVEKARK</sequence>
<comment type="caution">
    <text evidence="3">The sequence shown here is derived from an EMBL/GenBank/DDBJ whole genome shotgun (WGS) entry which is preliminary data.</text>
</comment>
<evidence type="ECO:0000256" key="1">
    <source>
        <dbReference type="ARBA" id="ARBA00003565"/>
    </source>
</evidence>
<organism evidence="3 4">
    <name type="scientific">Bosea vaviloviae</name>
    <dbReference type="NCBI Taxonomy" id="1526658"/>
    <lineage>
        <taxon>Bacteria</taxon>
        <taxon>Pseudomonadati</taxon>
        <taxon>Pseudomonadota</taxon>
        <taxon>Alphaproteobacteria</taxon>
        <taxon>Hyphomicrobiales</taxon>
        <taxon>Boseaceae</taxon>
        <taxon>Bosea</taxon>
    </lineage>
</organism>
<dbReference type="InterPro" id="IPR013766">
    <property type="entry name" value="Thioredoxin_domain"/>
</dbReference>
<evidence type="ECO:0000313" key="3">
    <source>
        <dbReference type="EMBL" id="KPH78360.1"/>
    </source>
</evidence>
<accession>A0A0N0M9L0</accession>
<dbReference type="PROSITE" id="PS51352">
    <property type="entry name" value="THIOREDOXIN_2"/>
    <property type="match status" value="1"/>
</dbReference>